<dbReference type="SUPFAM" id="SSF50939">
    <property type="entry name" value="Sialidases"/>
    <property type="match status" value="1"/>
</dbReference>
<dbReference type="Proteomes" id="UP001500618">
    <property type="component" value="Unassembled WGS sequence"/>
</dbReference>
<proteinExistence type="predicted"/>
<dbReference type="InterPro" id="IPR028994">
    <property type="entry name" value="Integrin_alpha_N"/>
</dbReference>
<dbReference type="PANTHER" id="PTHR38792">
    <property type="entry name" value="BNR/ASP-BOX REPEAT DOMAIN PROTEIN (AFU_ORTHOLOGUE AFUA_7G06430)-RELATED"/>
    <property type="match status" value="1"/>
</dbReference>
<dbReference type="Gene3D" id="2.120.10.10">
    <property type="match status" value="1"/>
</dbReference>
<reference evidence="3" key="1">
    <citation type="journal article" date="2019" name="Int. J. Syst. Evol. Microbiol.">
        <title>The Global Catalogue of Microorganisms (GCM) 10K type strain sequencing project: providing services to taxonomists for standard genome sequencing and annotation.</title>
        <authorList>
            <consortium name="The Broad Institute Genomics Platform"/>
            <consortium name="The Broad Institute Genome Sequencing Center for Infectious Disease"/>
            <person name="Wu L."/>
            <person name="Ma J."/>
        </authorList>
    </citation>
    <scope>NUCLEOTIDE SEQUENCE [LARGE SCALE GENOMIC DNA]</scope>
    <source>
        <strain evidence="3">JCM 14718</strain>
    </source>
</reference>
<gene>
    <name evidence="2" type="ORF">GCM10009765_74680</name>
</gene>
<dbReference type="EMBL" id="BAAANY010000039">
    <property type="protein sequence ID" value="GAA1714830.1"/>
    <property type="molecule type" value="Genomic_DNA"/>
</dbReference>
<evidence type="ECO:0000313" key="3">
    <source>
        <dbReference type="Proteomes" id="UP001500618"/>
    </source>
</evidence>
<evidence type="ECO:0008006" key="4">
    <source>
        <dbReference type="Google" id="ProtNLM"/>
    </source>
</evidence>
<comment type="caution">
    <text evidence="2">The sequence shown here is derived from an EMBL/GenBank/DDBJ whole genome shotgun (WGS) entry which is preliminary data.</text>
</comment>
<keyword evidence="1" id="KW-0732">Signal</keyword>
<accession>A0ABN2IZF1</accession>
<organism evidence="2 3">
    <name type="scientific">Fodinicola feengrottensis</name>
    <dbReference type="NCBI Taxonomy" id="435914"/>
    <lineage>
        <taxon>Bacteria</taxon>
        <taxon>Bacillati</taxon>
        <taxon>Actinomycetota</taxon>
        <taxon>Actinomycetes</taxon>
        <taxon>Mycobacteriales</taxon>
        <taxon>Fodinicola</taxon>
    </lineage>
</organism>
<dbReference type="SUPFAM" id="SSF69318">
    <property type="entry name" value="Integrin alpha N-terminal domain"/>
    <property type="match status" value="1"/>
</dbReference>
<evidence type="ECO:0000256" key="1">
    <source>
        <dbReference type="ARBA" id="ARBA00022729"/>
    </source>
</evidence>
<dbReference type="RefSeq" id="WP_344314798.1">
    <property type="nucleotide sequence ID" value="NZ_BAAANY010000039.1"/>
</dbReference>
<keyword evidence="3" id="KW-1185">Reference proteome</keyword>
<sequence>MSKILNIVGRFRLGGDTALTVAIRCRTVPSAHRLSGENLVKPLSVVLAAVLVIAGLGWAPPAATASTGASAAGYVSQLPDPIFYPRLIRLAHNGAANGTLVASGDARVGASGDGVGRIFSSTDDGRTWTRTATIADPASAGGALCCTTLYELPAAVGAYPAGTLLWATSTGSSRGTAELRLWTSTNQGGTWSFAGSIVSAPSTAASNRAFWEPEFAVTKNAELAVYYSDDLTAQAQHDQKLAEARTSDLHDWSEKRDVVASATRANRPGMAVVRKIGDGSYVMTYEFCGSWQGNCEVRMRTSADGWDWGDPATVGSVLGADGEYAGHAPTVEWLNSGIPGGTLVVVGQFMYNSNGTVAADSGQVMLVNEYGSWRRAPAPVRVSNAADACDNYSSPLLASADGQRVEQLAEAGCTAYFGVANTTVATSVRASLSGDGKADIAGIDTAGAIRAWINVKGFDTMPWGASLAVASMSTDPRRTRFADLDGDGKKDIISIEPDPTNPNASRVYAWHNGRGFASPPWDGAKTLIAEMDADPARTQFADLDGDGKADIIAIGADGNVTGWRNIRGFAENPWGGSQTHLAALDPDPTRIKFADLDGDGKADLISVGPDGKVLAWHNVLGFAPNPWAGGPTQIAAMDPNPDRTQFADLDGDGKADIVGIGADGTVTGWRNVLGFAPNPWGASRQIAQMDLDPTRTYLI</sequence>
<name>A0ABN2IZF1_9ACTN</name>
<dbReference type="Pfam" id="PF13517">
    <property type="entry name" value="FG-GAP_3"/>
    <property type="match status" value="2"/>
</dbReference>
<dbReference type="Gene3D" id="2.130.10.130">
    <property type="entry name" value="Integrin alpha, N-terminal"/>
    <property type="match status" value="1"/>
</dbReference>
<dbReference type="InterPro" id="IPR013517">
    <property type="entry name" value="FG-GAP"/>
</dbReference>
<dbReference type="InterPro" id="IPR036278">
    <property type="entry name" value="Sialidase_sf"/>
</dbReference>
<protein>
    <recommendedName>
        <fullName evidence="4">VCBS repeat-containing protein</fullName>
    </recommendedName>
</protein>
<dbReference type="PANTHER" id="PTHR38792:SF3">
    <property type="entry name" value="BNR_ASP-BOX REPEAT DOMAIN PROTEIN (AFU_ORTHOLOGUE AFUA_7G06430)-RELATED"/>
    <property type="match status" value="1"/>
</dbReference>
<evidence type="ECO:0000313" key="2">
    <source>
        <dbReference type="EMBL" id="GAA1714830.1"/>
    </source>
</evidence>
<dbReference type="CDD" id="cd15482">
    <property type="entry name" value="Sialidase_non-viral"/>
    <property type="match status" value="1"/>
</dbReference>